<proteinExistence type="predicted"/>
<evidence type="ECO:0000313" key="1">
    <source>
        <dbReference type="EMBL" id="AMP13282.1"/>
    </source>
</evidence>
<dbReference type="Proteomes" id="UP000074914">
    <property type="component" value="Chromosome"/>
</dbReference>
<name>A0ABN4MCI9_9BURK</name>
<keyword evidence="2" id="KW-1185">Reference proteome</keyword>
<gene>
    <name evidence="1" type="ORF">CPter291_1004</name>
</gene>
<sequence>MQVLRIQENDLSKEKIEGIFEMKMLNSDRLLPESLNDGKWYKVYSNASVDWYFAIGISVIPHGTNFGFRWWNLAHSPDPYTVPMCLDILPLLKDIEGLRLGWIEKMPDPLMKSEHGTNPRHYFNRSKDEWLHVDYLPGTNCLTALAFGVNTTNGN</sequence>
<protein>
    <submittedName>
        <fullName evidence="1">Uncharacterized protein</fullName>
    </submittedName>
</protein>
<organism evidence="1 2">
    <name type="scientific">Collimonas pratensis</name>
    <dbReference type="NCBI Taxonomy" id="279113"/>
    <lineage>
        <taxon>Bacteria</taxon>
        <taxon>Pseudomonadati</taxon>
        <taxon>Pseudomonadota</taxon>
        <taxon>Betaproteobacteria</taxon>
        <taxon>Burkholderiales</taxon>
        <taxon>Oxalobacteraceae</taxon>
        <taxon>Collimonas</taxon>
    </lineage>
</organism>
<evidence type="ECO:0000313" key="2">
    <source>
        <dbReference type="Proteomes" id="UP000074914"/>
    </source>
</evidence>
<accession>A0ABN4MCI9</accession>
<reference evidence="1 2" key="1">
    <citation type="submission" date="2015-11" db="EMBL/GenBank/DDBJ databases">
        <title>Exploring the genomic traits of fungus-feeding bacterial genus Collimonas.</title>
        <authorList>
            <person name="Song C."/>
            <person name="Schmidt R."/>
            <person name="de Jager V."/>
            <person name="Krzyzanowska D."/>
            <person name="Jongedijk E."/>
            <person name="Cankar K."/>
            <person name="Beekwilder J."/>
            <person name="van Veen A."/>
            <person name="de Boer W."/>
            <person name="van Veen J.A."/>
            <person name="Garbeva P."/>
        </authorList>
    </citation>
    <scope>NUCLEOTIDE SEQUENCE [LARGE SCALE GENOMIC DNA]</scope>
    <source>
        <strain evidence="1 2">Ter291</strain>
    </source>
</reference>
<dbReference type="EMBL" id="CP013236">
    <property type="protein sequence ID" value="AMP13282.1"/>
    <property type="molecule type" value="Genomic_DNA"/>
</dbReference>